<protein>
    <submittedName>
        <fullName evidence="1">Uncharacterized protein</fullName>
    </submittedName>
</protein>
<dbReference type="GO" id="GO:0000287">
    <property type="term" value="F:magnesium ion binding"/>
    <property type="evidence" value="ECO:0007669"/>
    <property type="project" value="TreeGrafter"/>
</dbReference>
<dbReference type="EMBL" id="DTLS01000047">
    <property type="protein sequence ID" value="HGZ59900.1"/>
    <property type="molecule type" value="Genomic_DNA"/>
</dbReference>
<evidence type="ECO:0000313" key="1">
    <source>
        <dbReference type="EMBL" id="HGZ59900.1"/>
    </source>
</evidence>
<name>A0A7J3SJW0_9CREN</name>
<dbReference type="PANTHER" id="PTHR10000:SF8">
    <property type="entry name" value="HAD SUPERFAMILY HYDROLASE-LIKE, TYPE 3"/>
    <property type="match status" value="1"/>
</dbReference>
<dbReference type="InterPro" id="IPR023214">
    <property type="entry name" value="HAD_sf"/>
</dbReference>
<gene>
    <name evidence="1" type="ORF">ENW83_01665</name>
</gene>
<dbReference type="Gene3D" id="3.40.50.1000">
    <property type="entry name" value="HAD superfamily/HAD-like"/>
    <property type="match status" value="1"/>
</dbReference>
<dbReference type="GO" id="GO:0005829">
    <property type="term" value="C:cytosol"/>
    <property type="evidence" value="ECO:0007669"/>
    <property type="project" value="TreeGrafter"/>
</dbReference>
<dbReference type="SUPFAM" id="SSF56784">
    <property type="entry name" value="HAD-like"/>
    <property type="match status" value="1"/>
</dbReference>
<comment type="caution">
    <text evidence="1">The sequence shown here is derived from an EMBL/GenBank/DDBJ whole genome shotgun (WGS) entry which is preliminary data.</text>
</comment>
<accession>A0A7J3SJW0</accession>
<dbReference type="Pfam" id="PF08282">
    <property type="entry name" value="Hydrolase_3"/>
    <property type="match status" value="1"/>
</dbReference>
<dbReference type="AlphaFoldDB" id="A0A7J3SJW0"/>
<reference evidence="1" key="1">
    <citation type="journal article" date="2020" name="mSystems">
        <title>Genome- and Community-Level Interaction Insights into Carbon Utilization and Element Cycling Functions of Hydrothermarchaeota in Hydrothermal Sediment.</title>
        <authorList>
            <person name="Zhou Z."/>
            <person name="Liu Y."/>
            <person name="Xu W."/>
            <person name="Pan J."/>
            <person name="Luo Z.H."/>
            <person name="Li M."/>
        </authorList>
    </citation>
    <scope>NUCLEOTIDE SEQUENCE [LARGE SCALE GENOMIC DNA]</scope>
    <source>
        <strain evidence="1">SpSt-885</strain>
    </source>
</reference>
<organism evidence="1">
    <name type="scientific">Fervidicoccus fontis</name>
    <dbReference type="NCBI Taxonomy" id="683846"/>
    <lineage>
        <taxon>Archaea</taxon>
        <taxon>Thermoproteota</taxon>
        <taxon>Thermoprotei</taxon>
        <taxon>Fervidicoccales</taxon>
        <taxon>Fervidicoccaceae</taxon>
        <taxon>Fervidicoccus</taxon>
    </lineage>
</organism>
<dbReference type="GO" id="GO:0016791">
    <property type="term" value="F:phosphatase activity"/>
    <property type="evidence" value="ECO:0007669"/>
    <property type="project" value="TreeGrafter"/>
</dbReference>
<dbReference type="InterPro" id="IPR036412">
    <property type="entry name" value="HAD-like_sf"/>
</dbReference>
<proteinExistence type="predicted"/>
<sequence>MVEPCKDAPRDVAKLIAERLPNLVRESWQNEFRKHDFALELIGGAHNAKDTIKEIKRILSDEGLFERIELNYSGYAVHISPKGAGKLAGLKYLLSMQGINISRVAGIGDSAMDWDFIRETGIKVAVSNADEELKEKSDIITDYESGFGFAQLCKAIAEAKLVKDQR</sequence>
<dbReference type="Gene3D" id="3.90.1070.10">
    <property type="match status" value="1"/>
</dbReference>
<dbReference type="PANTHER" id="PTHR10000">
    <property type="entry name" value="PHOSPHOSERINE PHOSPHATASE"/>
    <property type="match status" value="1"/>
</dbReference>